<dbReference type="HOGENOM" id="CLU_2758504_0_0_1"/>
<protein>
    <submittedName>
        <fullName evidence="1">Uncharacterized protein</fullName>
    </submittedName>
</protein>
<dbReference type="AlphaFoldDB" id="A0A0C9TLJ4"/>
<evidence type="ECO:0000313" key="1">
    <source>
        <dbReference type="EMBL" id="KIJ08617.1"/>
    </source>
</evidence>
<keyword evidence="2" id="KW-1185">Reference proteome</keyword>
<gene>
    <name evidence="1" type="ORF">PAXINDRAFT_18266</name>
</gene>
<reference evidence="2" key="2">
    <citation type="submission" date="2015-01" db="EMBL/GenBank/DDBJ databases">
        <title>Evolutionary Origins and Diversification of the Mycorrhizal Mutualists.</title>
        <authorList>
            <consortium name="DOE Joint Genome Institute"/>
            <consortium name="Mycorrhizal Genomics Consortium"/>
            <person name="Kohler A."/>
            <person name="Kuo A."/>
            <person name="Nagy L.G."/>
            <person name="Floudas D."/>
            <person name="Copeland A."/>
            <person name="Barry K.W."/>
            <person name="Cichocki N."/>
            <person name="Veneault-Fourrey C."/>
            <person name="LaButti K."/>
            <person name="Lindquist E.A."/>
            <person name="Lipzen A."/>
            <person name="Lundell T."/>
            <person name="Morin E."/>
            <person name="Murat C."/>
            <person name="Riley R."/>
            <person name="Ohm R."/>
            <person name="Sun H."/>
            <person name="Tunlid A."/>
            <person name="Henrissat B."/>
            <person name="Grigoriev I.V."/>
            <person name="Hibbett D.S."/>
            <person name="Martin F."/>
        </authorList>
    </citation>
    <scope>NUCLEOTIDE SEQUENCE [LARGE SCALE GENOMIC DNA]</scope>
    <source>
        <strain evidence="2">ATCC 200175</strain>
    </source>
</reference>
<proteinExistence type="predicted"/>
<reference evidence="1 2" key="1">
    <citation type="submission" date="2014-06" db="EMBL/GenBank/DDBJ databases">
        <authorList>
            <consortium name="DOE Joint Genome Institute"/>
            <person name="Kuo A."/>
            <person name="Kohler A."/>
            <person name="Nagy L.G."/>
            <person name="Floudas D."/>
            <person name="Copeland A."/>
            <person name="Barry K.W."/>
            <person name="Cichocki N."/>
            <person name="Veneault-Fourrey C."/>
            <person name="LaButti K."/>
            <person name="Lindquist E.A."/>
            <person name="Lipzen A."/>
            <person name="Lundell T."/>
            <person name="Morin E."/>
            <person name="Murat C."/>
            <person name="Sun H."/>
            <person name="Tunlid A."/>
            <person name="Henrissat B."/>
            <person name="Grigoriev I.V."/>
            <person name="Hibbett D.S."/>
            <person name="Martin F."/>
            <person name="Nordberg H.P."/>
            <person name="Cantor M.N."/>
            <person name="Hua S.X."/>
        </authorList>
    </citation>
    <scope>NUCLEOTIDE SEQUENCE [LARGE SCALE GENOMIC DNA]</scope>
    <source>
        <strain evidence="1 2">ATCC 200175</strain>
    </source>
</reference>
<organism evidence="1 2">
    <name type="scientific">Paxillus involutus ATCC 200175</name>
    <dbReference type="NCBI Taxonomy" id="664439"/>
    <lineage>
        <taxon>Eukaryota</taxon>
        <taxon>Fungi</taxon>
        <taxon>Dikarya</taxon>
        <taxon>Basidiomycota</taxon>
        <taxon>Agaricomycotina</taxon>
        <taxon>Agaricomycetes</taxon>
        <taxon>Agaricomycetidae</taxon>
        <taxon>Boletales</taxon>
        <taxon>Paxilineae</taxon>
        <taxon>Paxillaceae</taxon>
        <taxon>Paxillus</taxon>
    </lineage>
</organism>
<name>A0A0C9TLJ4_PAXIN</name>
<sequence>MAPLHSLGPSSTPTDACWTPSSTVQPMSLVIGVIGVSTSASDLLPLDSIRKKAQVAYIPQVVVIYIAMAK</sequence>
<dbReference type="Proteomes" id="UP000053647">
    <property type="component" value="Unassembled WGS sequence"/>
</dbReference>
<dbReference type="EMBL" id="KN819588">
    <property type="protein sequence ID" value="KIJ08617.1"/>
    <property type="molecule type" value="Genomic_DNA"/>
</dbReference>
<evidence type="ECO:0000313" key="2">
    <source>
        <dbReference type="Proteomes" id="UP000053647"/>
    </source>
</evidence>
<accession>A0A0C9TLJ4</accession>